<dbReference type="EnsemblMetazoa" id="PPA29530.1">
    <property type="protein sequence ID" value="PPA29530.1"/>
    <property type="gene ID" value="WBGene00119084"/>
</dbReference>
<name>A0A2A6CLF2_PRIPA</name>
<dbReference type="InterPro" id="IPR050920">
    <property type="entry name" value="Nematode_rcpt-like_delta"/>
</dbReference>
<dbReference type="PANTHER" id="PTHR22945">
    <property type="entry name" value="SERPENTINE RECEPTOR, CLASS D DELTA"/>
    <property type="match status" value="1"/>
</dbReference>
<dbReference type="InterPro" id="IPR019421">
    <property type="entry name" value="7TM_GPCR_serpentine_rcpt_Srd"/>
</dbReference>
<evidence type="ECO:0000256" key="2">
    <source>
        <dbReference type="ARBA" id="ARBA00009166"/>
    </source>
</evidence>
<protein>
    <submittedName>
        <fullName evidence="6">G protein-coupled receptor</fullName>
    </submittedName>
</protein>
<dbReference type="Pfam" id="PF10317">
    <property type="entry name" value="7TM_GPCR_Srd"/>
    <property type="match status" value="2"/>
</dbReference>
<evidence type="ECO:0000256" key="1">
    <source>
        <dbReference type="ARBA" id="ARBA00004141"/>
    </source>
</evidence>
<reference evidence="7" key="1">
    <citation type="journal article" date="2008" name="Nat. Genet.">
        <title>The Pristionchus pacificus genome provides a unique perspective on nematode lifestyle and parasitism.</title>
        <authorList>
            <person name="Dieterich C."/>
            <person name="Clifton S.W."/>
            <person name="Schuster L.N."/>
            <person name="Chinwalla A."/>
            <person name="Delehaunty K."/>
            <person name="Dinkelacker I."/>
            <person name="Fulton L."/>
            <person name="Fulton R."/>
            <person name="Godfrey J."/>
            <person name="Minx P."/>
            <person name="Mitreva M."/>
            <person name="Roeseler W."/>
            <person name="Tian H."/>
            <person name="Witte H."/>
            <person name="Yang S.P."/>
            <person name="Wilson R.K."/>
            <person name="Sommer R.J."/>
        </authorList>
    </citation>
    <scope>NUCLEOTIDE SEQUENCE [LARGE SCALE GENOMIC DNA]</scope>
    <source>
        <strain evidence="7">PS312</strain>
    </source>
</reference>
<dbReference type="Proteomes" id="UP000005239">
    <property type="component" value="Unassembled WGS sequence"/>
</dbReference>
<gene>
    <name evidence="6" type="primary">WBGene00119084</name>
</gene>
<keyword evidence="4" id="KW-1133">Transmembrane helix</keyword>
<keyword evidence="5" id="KW-0472">Membrane</keyword>
<evidence type="ECO:0000256" key="4">
    <source>
        <dbReference type="ARBA" id="ARBA00022989"/>
    </source>
</evidence>
<evidence type="ECO:0000313" key="6">
    <source>
        <dbReference type="EnsemblMetazoa" id="PPA29530.1"/>
    </source>
</evidence>
<sequence>MIHQAIHAFTLIFGIFINGVTVVIIAKRTPKTLKTYSLLLLNTCATESSSIFAHFLVDGRLFFASSAVITISNGPCRAISDQFCSVATDFMNLNMVHSGTLVAVSFWYRFCLQKIRLAAFGFSRLAFCYLFLTLCTSLAMLSPQLRGAKRRYSDVTKPIPAFFLGYSIMFPFSVYSYTAVTRTKLLSLLRQTTKQMSEKTRTTHESLAKALTVHALMPAFVTTGLSILTVVQLFYGFHSTDIEGLFYDVAVMPALINPGLTLYFVRPYKM</sequence>
<organism evidence="6 7">
    <name type="scientific">Pristionchus pacificus</name>
    <name type="common">Parasitic nematode worm</name>
    <dbReference type="NCBI Taxonomy" id="54126"/>
    <lineage>
        <taxon>Eukaryota</taxon>
        <taxon>Metazoa</taxon>
        <taxon>Ecdysozoa</taxon>
        <taxon>Nematoda</taxon>
        <taxon>Chromadorea</taxon>
        <taxon>Rhabditida</taxon>
        <taxon>Rhabditina</taxon>
        <taxon>Diplogasteromorpha</taxon>
        <taxon>Diplogasteroidea</taxon>
        <taxon>Neodiplogasteridae</taxon>
        <taxon>Pristionchus</taxon>
    </lineage>
</organism>
<evidence type="ECO:0000256" key="3">
    <source>
        <dbReference type="ARBA" id="ARBA00022692"/>
    </source>
</evidence>
<dbReference type="PANTHER" id="PTHR22945:SF40">
    <property type="entry name" value="SERPENTINE RECEPTOR, CLASS D (DELTA)-RELATED"/>
    <property type="match status" value="1"/>
</dbReference>
<comment type="similarity">
    <text evidence="2">Belongs to the nematode receptor-like protein srd family.</text>
</comment>
<keyword evidence="3" id="KW-0812">Transmembrane</keyword>
<accession>A0A8R1UHX1</accession>
<proteinExistence type="inferred from homology"/>
<keyword evidence="7" id="KW-1185">Reference proteome</keyword>
<reference evidence="6" key="2">
    <citation type="submission" date="2022-06" db="UniProtKB">
        <authorList>
            <consortium name="EnsemblMetazoa"/>
        </authorList>
    </citation>
    <scope>IDENTIFICATION</scope>
    <source>
        <strain evidence="6">PS312</strain>
    </source>
</reference>
<dbReference type="SUPFAM" id="SSF81321">
    <property type="entry name" value="Family A G protein-coupled receptor-like"/>
    <property type="match status" value="1"/>
</dbReference>
<comment type="subcellular location">
    <subcellularLocation>
        <location evidence="1">Membrane</location>
        <topology evidence="1">Multi-pass membrane protein</topology>
    </subcellularLocation>
</comment>
<dbReference type="OrthoDB" id="5866609at2759"/>
<accession>A0A2A6CLF2</accession>
<evidence type="ECO:0000256" key="5">
    <source>
        <dbReference type="ARBA" id="ARBA00023136"/>
    </source>
</evidence>
<dbReference type="AlphaFoldDB" id="A0A2A6CLF2"/>
<dbReference type="GO" id="GO:0016020">
    <property type="term" value="C:membrane"/>
    <property type="evidence" value="ECO:0007669"/>
    <property type="project" value="UniProtKB-SubCell"/>
</dbReference>
<evidence type="ECO:0000313" key="7">
    <source>
        <dbReference type="Proteomes" id="UP000005239"/>
    </source>
</evidence>